<proteinExistence type="predicted"/>
<feature type="non-terminal residue" evidence="2">
    <location>
        <position position="1"/>
    </location>
</feature>
<gene>
    <name evidence="2" type="primary">ORF23151</name>
</gene>
<feature type="compositionally biased region" description="Basic residues" evidence="1">
    <location>
        <begin position="9"/>
        <end position="26"/>
    </location>
</feature>
<name>A0A0B6YEI8_9EUPU</name>
<evidence type="ECO:0000313" key="2">
    <source>
        <dbReference type="EMBL" id="CEK54574.1"/>
    </source>
</evidence>
<organism evidence="2">
    <name type="scientific">Arion vulgaris</name>
    <dbReference type="NCBI Taxonomy" id="1028688"/>
    <lineage>
        <taxon>Eukaryota</taxon>
        <taxon>Metazoa</taxon>
        <taxon>Spiralia</taxon>
        <taxon>Lophotrochozoa</taxon>
        <taxon>Mollusca</taxon>
        <taxon>Gastropoda</taxon>
        <taxon>Heterobranchia</taxon>
        <taxon>Euthyneura</taxon>
        <taxon>Panpulmonata</taxon>
        <taxon>Eupulmonata</taxon>
        <taxon>Stylommatophora</taxon>
        <taxon>Helicina</taxon>
        <taxon>Arionoidea</taxon>
        <taxon>Arionidae</taxon>
        <taxon>Arion</taxon>
    </lineage>
</organism>
<dbReference type="EMBL" id="HACG01007709">
    <property type="protein sequence ID" value="CEK54574.1"/>
    <property type="molecule type" value="Transcribed_RNA"/>
</dbReference>
<sequence>HQETYRQHHEAHRHIKRRTGNIKRRTGNSVSERTSRGVQAAACQIVQPVQGIESAGNLL</sequence>
<evidence type="ECO:0000256" key="1">
    <source>
        <dbReference type="SAM" id="MobiDB-lite"/>
    </source>
</evidence>
<feature type="region of interest" description="Disordered" evidence="1">
    <location>
        <begin position="1"/>
        <end position="36"/>
    </location>
</feature>
<dbReference type="AlphaFoldDB" id="A0A0B6YEI8"/>
<accession>A0A0B6YEI8</accession>
<reference evidence="2" key="1">
    <citation type="submission" date="2014-12" db="EMBL/GenBank/DDBJ databases">
        <title>Insight into the proteome of Arion vulgaris.</title>
        <authorList>
            <person name="Aradska J."/>
            <person name="Bulat T."/>
            <person name="Smidak R."/>
            <person name="Sarate P."/>
            <person name="Gangsoo J."/>
            <person name="Sialana F."/>
            <person name="Bilban M."/>
            <person name="Lubec G."/>
        </authorList>
    </citation>
    <scope>NUCLEOTIDE SEQUENCE</scope>
    <source>
        <tissue evidence="2">Skin</tissue>
    </source>
</reference>
<protein>
    <submittedName>
        <fullName evidence="2">Uncharacterized protein</fullName>
    </submittedName>
</protein>